<accession>A0A0M5M899</accession>
<proteinExistence type="predicted"/>
<reference evidence="2 3" key="1">
    <citation type="submission" date="2015-09" db="EMBL/GenBank/DDBJ databases">
        <authorList>
            <person name="Jackson K.R."/>
            <person name="Lunt B.L."/>
            <person name="Fisher J.N.B."/>
            <person name="Gardner A.V."/>
            <person name="Bailey M.E."/>
            <person name="Deus L.M."/>
            <person name="Earl A.S."/>
            <person name="Gibby P.D."/>
            <person name="Hartmann K.A."/>
            <person name="Liu J.E."/>
            <person name="Manci A.M."/>
            <person name="Nielsen D.A."/>
            <person name="Solomon M.B."/>
            <person name="Breakwell D.P."/>
            <person name="Burnett S.H."/>
            <person name="Grose J.H."/>
        </authorList>
    </citation>
    <scope>NUCLEOTIDE SEQUENCE [LARGE SCALE GENOMIC DNA]</scope>
    <source>
        <strain evidence="2 3">KCOM 1279</strain>
    </source>
</reference>
<dbReference type="GO" id="GO:0005737">
    <property type="term" value="C:cytoplasm"/>
    <property type="evidence" value="ECO:0007669"/>
    <property type="project" value="TreeGrafter"/>
</dbReference>
<dbReference type="Pfam" id="PF03321">
    <property type="entry name" value="GH3"/>
    <property type="match status" value="1"/>
</dbReference>
<protein>
    <recommendedName>
        <fullName evidence="1">GH3 middle domain-containing protein</fullName>
    </recommendedName>
</protein>
<dbReference type="GO" id="GO:0016881">
    <property type="term" value="F:acid-amino acid ligase activity"/>
    <property type="evidence" value="ECO:0007669"/>
    <property type="project" value="TreeGrafter"/>
</dbReference>
<feature type="domain" description="GH3 middle" evidence="1">
    <location>
        <begin position="322"/>
        <end position="386"/>
    </location>
</feature>
<gene>
    <name evidence="2" type="ORF">RN98_06435</name>
</gene>
<sequence>MLSKLYLYIVHSIFLFFYKKEYKRYISSKNILEIQENKLKEILENNKGTLYGKKYNFDKIKTIQDFQKEVPLTKYEDYLPYIEKIKTGEEHILTHEKVKMFELTSGSTSASKLIPYTDSLKKEFQSGIKVWLYSLYKKYPSLKFGKSYWSITPKVDFYHKKKSVIPIGFEEDSEYFGKVEKYLIDSVFVNPKDIKNEKDMDKFYFKTISTLVAEKNIRLFSFWSPSLLLLMIEYLEKNSEKILKVLNKKRKEEVKKYIEAKEYYKIWKDLKLISCWGDTNSTEYLKKIKEIFPNTVIQEKGLLATECFISFPDTEENLSKLSIYSHFFEFLSLDDNKIYNASEIKIEKKYEIIITTSGGLYRYCIGDIIEVISIKNSIPYIKFLGRRGAISDLFGEKLEESFLKNIMQTYKQKIDFYMFAPFENYYILFIKTDKKINVKDLESKLRENFHYDYCRKLGQLKEIKIFILTGNPEREYIEACQNKNQKLGNIKMTALSKESGWENIFTGYFQESEEE</sequence>
<dbReference type="OrthoDB" id="614636at2"/>
<dbReference type="EMBL" id="CP012713">
    <property type="protein sequence ID" value="ALF17826.1"/>
    <property type="molecule type" value="Genomic_DNA"/>
</dbReference>
<dbReference type="PANTHER" id="PTHR31901">
    <property type="entry name" value="GH3 DOMAIN-CONTAINING PROTEIN"/>
    <property type="match status" value="1"/>
</dbReference>
<dbReference type="AlphaFoldDB" id="A0A0M5M899"/>
<name>A0A0M5M899_9FUSO</name>
<dbReference type="Proteomes" id="UP000063147">
    <property type="component" value="Chromosome"/>
</dbReference>
<dbReference type="PANTHER" id="PTHR31901:SF9">
    <property type="entry name" value="GH3 DOMAIN-CONTAINING PROTEIN"/>
    <property type="match status" value="1"/>
</dbReference>
<dbReference type="InterPro" id="IPR055377">
    <property type="entry name" value="GH3_M"/>
</dbReference>
<dbReference type="Pfam" id="PF23571">
    <property type="entry name" value="GH3_M"/>
    <property type="match status" value="1"/>
</dbReference>
<dbReference type="RefSeq" id="WP_060676206.1">
    <property type="nucleotide sequence ID" value="NZ_CP012713.1"/>
</dbReference>
<evidence type="ECO:0000313" key="3">
    <source>
        <dbReference type="Proteomes" id="UP000063147"/>
    </source>
</evidence>
<evidence type="ECO:0000259" key="1">
    <source>
        <dbReference type="Pfam" id="PF23571"/>
    </source>
</evidence>
<dbReference type="InterPro" id="IPR004993">
    <property type="entry name" value="GH3"/>
</dbReference>
<evidence type="ECO:0000313" key="2">
    <source>
        <dbReference type="EMBL" id="ALF17826.1"/>
    </source>
</evidence>
<dbReference type="PATRIC" id="fig|76859.3.peg.1291"/>
<organism evidence="2">
    <name type="scientific">Fusobacterium animalis</name>
    <dbReference type="NCBI Taxonomy" id="76859"/>
    <lineage>
        <taxon>Bacteria</taxon>
        <taxon>Fusobacteriati</taxon>
        <taxon>Fusobacteriota</taxon>
        <taxon>Fusobacteriia</taxon>
        <taxon>Fusobacteriales</taxon>
        <taxon>Fusobacteriaceae</taxon>
        <taxon>Fusobacterium</taxon>
    </lineage>
</organism>